<name>A0A6J5PM54_9CAUD</name>
<sequence length="328" mass="34496">MPSKPPTTVGGGDPRRHGRGRKWNKTSRAARSIEPLCRLCAASGQTTPAVCVDHIIPLMDGGKSTADNLQPLCKACHARKTNADMGSGNKRGPWAPRLTIIVGPPAAGKSTLVRRLMGGNDITYDYDALVEACSLAKAWTSEALALSALMRKIRDAIVGAAIDGHVQGRVYVLMGDLERALALAKDVPACTLVILHPGVDACLASIRERGLPGERAAAASLEVTRFDATLRALSESEAAPLRGATLLRHRPSDPKPILGSDASEAECGEPSPGEEQPFPRGTVPLSKSSESACSPRSHRHRCARPGSPPFEVTAPAGASSPPPQSRIL</sequence>
<protein>
    <submittedName>
        <fullName evidence="3">HNHc domain containing protein</fullName>
    </submittedName>
</protein>
<dbReference type="GO" id="GO:0004519">
    <property type="term" value="F:endonuclease activity"/>
    <property type="evidence" value="ECO:0007669"/>
    <property type="project" value="InterPro"/>
</dbReference>
<evidence type="ECO:0000259" key="2">
    <source>
        <dbReference type="SMART" id="SM00507"/>
    </source>
</evidence>
<dbReference type="GO" id="GO:0003676">
    <property type="term" value="F:nucleic acid binding"/>
    <property type="evidence" value="ECO:0007669"/>
    <property type="project" value="InterPro"/>
</dbReference>
<dbReference type="Pfam" id="PF01844">
    <property type="entry name" value="HNH"/>
    <property type="match status" value="1"/>
</dbReference>
<feature type="region of interest" description="Disordered" evidence="1">
    <location>
        <begin position="244"/>
        <end position="328"/>
    </location>
</feature>
<feature type="compositionally biased region" description="Polar residues" evidence="1">
    <location>
        <begin position="285"/>
        <end position="294"/>
    </location>
</feature>
<dbReference type="Gene3D" id="3.40.50.300">
    <property type="entry name" value="P-loop containing nucleotide triphosphate hydrolases"/>
    <property type="match status" value="1"/>
</dbReference>
<dbReference type="SMART" id="SM00507">
    <property type="entry name" value="HNHc"/>
    <property type="match status" value="1"/>
</dbReference>
<dbReference type="CDD" id="cd00085">
    <property type="entry name" value="HNHc"/>
    <property type="match status" value="1"/>
</dbReference>
<dbReference type="GO" id="GO:0008270">
    <property type="term" value="F:zinc ion binding"/>
    <property type="evidence" value="ECO:0007669"/>
    <property type="project" value="InterPro"/>
</dbReference>
<evidence type="ECO:0000256" key="1">
    <source>
        <dbReference type="SAM" id="MobiDB-lite"/>
    </source>
</evidence>
<evidence type="ECO:0000313" key="4">
    <source>
        <dbReference type="EMBL" id="CAB4203293.1"/>
    </source>
</evidence>
<dbReference type="EMBL" id="LR796888">
    <property type="protein sequence ID" value="CAB4172919.1"/>
    <property type="molecule type" value="Genomic_DNA"/>
</dbReference>
<gene>
    <name evidence="4" type="ORF">UFOVP1379_22</name>
    <name evidence="3" type="ORF">UFOVP942_15</name>
</gene>
<accession>A0A6J5PM54</accession>
<feature type="compositionally biased region" description="Basic residues" evidence="1">
    <location>
        <begin position="16"/>
        <end position="25"/>
    </location>
</feature>
<dbReference type="InterPro" id="IPR002711">
    <property type="entry name" value="HNH"/>
</dbReference>
<dbReference type="SUPFAM" id="SSF52540">
    <property type="entry name" value="P-loop containing nucleoside triphosphate hydrolases"/>
    <property type="match status" value="1"/>
</dbReference>
<organism evidence="3">
    <name type="scientific">uncultured Caudovirales phage</name>
    <dbReference type="NCBI Taxonomy" id="2100421"/>
    <lineage>
        <taxon>Viruses</taxon>
        <taxon>Duplodnaviria</taxon>
        <taxon>Heunggongvirae</taxon>
        <taxon>Uroviricota</taxon>
        <taxon>Caudoviricetes</taxon>
        <taxon>Peduoviridae</taxon>
        <taxon>Maltschvirus</taxon>
        <taxon>Maltschvirus maltsch</taxon>
    </lineage>
</organism>
<proteinExistence type="predicted"/>
<dbReference type="Gene3D" id="1.10.30.50">
    <property type="match status" value="1"/>
</dbReference>
<dbReference type="InterPro" id="IPR027417">
    <property type="entry name" value="P-loop_NTPase"/>
</dbReference>
<feature type="region of interest" description="Disordered" evidence="1">
    <location>
        <begin position="1"/>
        <end position="27"/>
    </location>
</feature>
<feature type="domain" description="HNH nuclease" evidence="2">
    <location>
        <begin position="25"/>
        <end position="78"/>
    </location>
</feature>
<dbReference type="InterPro" id="IPR003615">
    <property type="entry name" value="HNH_nuc"/>
</dbReference>
<dbReference type="EMBL" id="LR797329">
    <property type="protein sequence ID" value="CAB4203293.1"/>
    <property type="molecule type" value="Genomic_DNA"/>
</dbReference>
<reference evidence="3" key="1">
    <citation type="submission" date="2020-05" db="EMBL/GenBank/DDBJ databases">
        <authorList>
            <person name="Chiriac C."/>
            <person name="Salcher M."/>
            <person name="Ghai R."/>
            <person name="Kavagutti S V."/>
        </authorList>
    </citation>
    <scope>NUCLEOTIDE SEQUENCE</scope>
</reference>
<evidence type="ECO:0000313" key="3">
    <source>
        <dbReference type="EMBL" id="CAB4172919.1"/>
    </source>
</evidence>